<dbReference type="Proteomes" id="UP000680038">
    <property type="component" value="Unassembled WGS sequence"/>
</dbReference>
<keyword evidence="3" id="KW-1185">Reference proteome</keyword>
<proteinExistence type="predicted"/>
<dbReference type="RefSeq" id="WP_215239770.1">
    <property type="nucleotide sequence ID" value="NZ_CAJRAF010000002.1"/>
</dbReference>
<sequence length="57" mass="6457">MEKVIVKILKIILASILFIAGILTSILLSPFIFFSWLSKVLNSHENLPEGEDERSLE</sequence>
<feature type="transmembrane region" description="Helical" evidence="1">
    <location>
        <begin position="12"/>
        <end position="37"/>
    </location>
</feature>
<reference evidence="2" key="1">
    <citation type="submission" date="2021-04" db="EMBL/GenBank/DDBJ databases">
        <authorList>
            <person name="Rodrigo-Torres L."/>
            <person name="Arahal R. D."/>
            <person name="Lucena T."/>
        </authorList>
    </citation>
    <scope>NUCLEOTIDE SEQUENCE</scope>
    <source>
        <strain evidence="2">CECT 9275</strain>
    </source>
</reference>
<keyword evidence="1" id="KW-0472">Membrane</keyword>
<evidence type="ECO:0000256" key="1">
    <source>
        <dbReference type="SAM" id="Phobius"/>
    </source>
</evidence>
<protein>
    <submittedName>
        <fullName evidence="2">Uncharacterized protein</fullName>
    </submittedName>
</protein>
<evidence type="ECO:0000313" key="3">
    <source>
        <dbReference type="Proteomes" id="UP000680038"/>
    </source>
</evidence>
<comment type="caution">
    <text evidence="2">The sequence shown here is derived from an EMBL/GenBank/DDBJ whole genome shotgun (WGS) entry which is preliminary data.</text>
</comment>
<keyword evidence="1" id="KW-0812">Transmembrane</keyword>
<dbReference type="AlphaFoldDB" id="A0A916JE51"/>
<evidence type="ECO:0000313" key="2">
    <source>
        <dbReference type="EMBL" id="CAG5003863.1"/>
    </source>
</evidence>
<keyword evidence="1" id="KW-1133">Transmembrane helix</keyword>
<gene>
    <name evidence="2" type="ORF">DYBT9275_03245</name>
</gene>
<name>A0A916JE51_9BACT</name>
<dbReference type="EMBL" id="CAJRAF010000002">
    <property type="protein sequence ID" value="CAG5003863.1"/>
    <property type="molecule type" value="Genomic_DNA"/>
</dbReference>
<accession>A0A916JE51</accession>
<organism evidence="2 3">
    <name type="scientific">Dyadobacter helix</name>
    <dbReference type="NCBI Taxonomy" id="2822344"/>
    <lineage>
        <taxon>Bacteria</taxon>
        <taxon>Pseudomonadati</taxon>
        <taxon>Bacteroidota</taxon>
        <taxon>Cytophagia</taxon>
        <taxon>Cytophagales</taxon>
        <taxon>Spirosomataceae</taxon>
        <taxon>Dyadobacter</taxon>
    </lineage>
</organism>